<evidence type="ECO:0000256" key="4">
    <source>
        <dbReference type="ARBA" id="ARBA00022989"/>
    </source>
</evidence>
<gene>
    <name evidence="7" type="ORF">GCM10025868_18310</name>
</gene>
<evidence type="ECO:0000256" key="2">
    <source>
        <dbReference type="ARBA" id="ARBA00022475"/>
    </source>
</evidence>
<keyword evidence="2" id="KW-1003">Cell membrane</keyword>
<keyword evidence="5" id="KW-0472">Membrane</keyword>
<dbReference type="Proteomes" id="UP001157017">
    <property type="component" value="Unassembled WGS sequence"/>
</dbReference>
<evidence type="ECO:0000313" key="7">
    <source>
        <dbReference type="EMBL" id="GMA86581.1"/>
    </source>
</evidence>
<dbReference type="EMBL" id="BSUZ01000001">
    <property type="protein sequence ID" value="GMA86581.1"/>
    <property type="molecule type" value="Genomic_DNA"/>
</dbReference>
<accession>A0ABQ6JGA8</accession>
<dbReference type="InterPro" id="IPR018076">
    <property type="entry name" value="T2SS_GspF_dom"/>
</dbReference>
<reference evidence="8" key="1">
    <citation type="journal article" date="2019" name="Int. J. Syst. Evol. Microbiol.">
        <title>The Global Catalogue of Microorganisms (GCM) 10K type strain sequencing project: providing services to taxonomists for standard genome sequencing and annotation.</title>
        <authorList>
            <consortium name="The Broad Institute Genomics Platform"/>
            <consortium name="The Broad Institute Genome Sequencing Center for Infectious Disease"/>
            <person name="Wu L."/>
            <person name="Ma J."/>
        </authorList>
    </citation>
    <scope>NUCLEOTIDE SEQUENCE [LARGE SCALE GENOMIC DNA]</scope>
    <source>
        <strain evidence="8">NBRC 108730</strain>
    </source>
</reference>
<comment type="subcellular location">
    <subcellularLocation>
        <location evidence="1">Cell membrane</location>
        <topology evidence="1">Multi-pass membrane protein</topology>
    </subcellularLocation>
</comment>
<keyword evidence="8" id="KW-1185">Reference proteome</keyword>
<organism evidence="7 8">
    <name type="scientific">Angustibacter aerolatus</name>
    <dbReference type="NCBI Taxonomy" id="1162965"/>
    <lineage>
        <taxon>Bacteria</taxon>
        <taxon>Bacillati</taxon>
        <taxon>Actinomycetota</taxon>
        <taxon>Actinomycetes</taxon>
        <taxon>Kineosporiales</taxon>
        <taxon>Kineosporiaceae</taxon>
    </lineage>
</organism>
<evidence type="ECO:0000256" key="1">
    <source>
        <dbReference type="ARBA" id="ARBA00004651"/>
    </source>
</evidence>
<comment type="caution">
    <text evidence="7">The sequence shown here is derived from an EMBL/GenBank/DDBJ whole genome shotgun (WGS) entry which is preliminary data.</text>
</comment>
<protein>
    <recommendedName>
        <fullName evidence="6">Type II secretion system protein GspF domain-containing protein</fullName>
    </recommendedName>
</protein>
<sequence length="103" mass="10686">MRALSLWRVGMPAARAWRDVDDAYLPLVRALTLAERTGGGAALVLRSAAGDARARRRRAAAVASARLGVRLVLPLGLTTLPAFGLLGVVPVVAGLAVPLLHGT</sequence>
<dbReference type="Pfam" id="PF00482">
    <property type="entry name" value="T2SSF"/>
    <property type="match status" value="1"/>
</dbReference>
<evidence type="ECO:0000256" key="3">
    <source>
        <dbReference type="ARBA" id="ARBA00022692"/>
    </source>
</evidence>
<evidence type="ECO:0000313" key="8">
    <source>
        <dbReference type="Proteomes" id="UP001157017"/>
    </source>
</evidence>
<keyword evidence="4" id="KW-1133">Transmembrane helix</keyword>
<proteinExistence type="predicted"/>
<evidence type="ECO:0000259" key="6">
    <source>
        <dbReference type="Pfam" id="PF00482"/>
    </source>
</evidence>
<evidence type="ECO:0000256" key="5">
    <source>
        <dbReference type="ARBA" id="ARBA00023136"/>
    </source>
</evidence>
<feature type="domain" description="Type II secretion system protein GspF" evidence="6">
    <location>
        <begin position="5"/>
        <end position="86"/>
    </location>
</feature>
<keyword evidence="3" id="KW-0812">Transmembrane</keyword>
<name>A0ABQ6JGA8_9ACTN</name>